<name>A0A8J4DST1_9ACTN</name>
<accession>A0A8J4DST1</accession>
<dbReference type="InterPro" id="IPR021401">
    <property type="entry name" value="DUF3040"/>
</dbReference>
<dbReference type="AlphaFoldDB" id="A0A8J4DST1"/>
<keyword evidence="1" id="KW-0472">Membrane</keyword>
<comment type="caution">
    <text evidence="2">The sequence shown here is derived from an EMBL/GenBank/DDBJ whole genome shotgun (WGS) entry which is preliminary data.</text>
</comment>
<evidence type="ECO:0000313" key="2">
    <source>
        <dbReference type="EMBL" id="GIJ48476.1"/>
    </source>
</evidence>
<organism evidence="2 3">
    <name type="scientific">Virgisporangium aliadipatigenens</name>
    <dbReference type="NCBI Taxonomy" id="741659"/>
    <lineage>
        <taxon>Bacteria</taxon>
        <taxon>Bacillati</taxon>
        <taxon>Actinomycetota</taxon>
        <taxon>Actinomycetes</taxon>
        <taxon>Micromonosporales</taxon>
        <taxon>Micromonosporaceae</taxon>
        <taxon>Virgisporangium</taxon>
    </lineage>
</organism>
<keyword evidence="1" id="KW-0812">Transmembrane</keyword>
<keyword evidence="3" id="KW-1185">Reference proteome</keyword>
<sequence length="90" mass="9901">MLSERDRQVLTQLEIMLTASDPRFVDALRSGKPRPPREYNRLGTILLIIAGLAAFTGIILSKGHPAAVVALLAVCLSAVVRFVQRRFDKA</sequence>
<evidence type="ECO:0000313" key="3">
    <source>
        <dbReference type="Proteomes" id="UP000619260"/>
    </source>
</evidence>
<dbReference type="Proteomes" id="UP000619260">
    <property type="component" value="Unassembled WGS sequence"/>
</dbReference>
<dbReference type="EMBL" id="BOPF01000021">
    <property type="protein sequence ID" value="GIJ48476.1"/>
    <property type="molecule type" value="Genomic_DNA"/>
</dbReference>
<dbReference type="Pfam" id="PF11239">
    <property type="entry name" value="DUF3040"/>
    <property type="match status" value="1"/>
</dbReference>
<proteinExistence type="predicted"/>
<keyword evidence="1" id="KW-1133">Transmembrane helix</keyword>
<feature type="transmembrane region" description="Helical" evidence="1">
    <location>
        <begin position="66"/>
        <end position="83"/>
    </location>
</feature>
<evidence type="ECO:0008006" key="4">
    <source>
        <dbReference type="Google" id="ProtNLM"/>
    </source>
</evidence>
<gene>
    <name evidence="2" type="ORF">Val02_53620</name>
</gene>
<dbReference type="RefSeq" id="WP_203901965.1">
    <property type="nucleotide sequence ID" value="NZ_BOPF01000021.1"/>
</dbReference>
<evidence type="ECO:0000256" key="1">
    <source>
        <dbReference type="SAM" id="Phobius"/>
    </source>
</evidence>
<feature type="transmembrane region" description="Helical" evidence="1">
    <location>
        <begin position="39"/>
        <end position="60"/>
    </location>
</feature>
<protein>
    <recommendedName>
        <fullName evidence="4">DUF3040 domain-containing protein</fullName>
    </recommendedName>
</protein>
<reference evidence="2" key="1">
    <citation type="submission" date="2021-01" db="EMBL/GenBank/DDBJ databases">
        <title>Whole genome shotgun sequence of Virgisporangium aliadipatigenens NBRC 105644.</title>
        <authorList>
            <person name="Komaki H."/>
            <person name="Tamura T."/>
        </authorList>
    </citation>
    <scope>NUCLEOTIDE SEQUENCE</scope>
    <source>
        <strain evidence="2">NBRC 105644</strain>
    </source>
</reference>